<sequence length="154" mass="17612">MELMIPKPNYNSLKRYWRRTRYQKLDGTRAGSRWKKKVKITRLRGSSGRFWRIKAVPKLLLRINIVSPLQLWTKFKNAYVQMMNNWAGKVGYLNDANVFGGKMIPKAGQGPAVNVVYSGDEVEKRLVLEIYKALVATQELSGMHAAGMGKEIKP</sequence>
<name>A0ACC1X7E7_MELAZ</name>
<dbReference type="Proteomes" id="UP001164539">
    <property type="component" value="Chromosome 11"/>
</dbReference>
<evidence type="ECO:0000313" key="1">
    <source>
        <dbReference type="EMBL" id="KAJ4707043.1"/>
    </source>
</evidence>
<reference evidence="1 2" key="1">
    <citation type="journal article" date="2023" name="Science">
        <title>Complex scaffold remodeling in plant triterpene biosynthesis.</title>
        <authorList>
            <person name="De La Pena R."/>
            <person name="Hodgson H."/>
            <person name="Liu J.C."/>
            <person name="Stephenson M.J."/>
            <person name="Martin A.C."/>
            <person name="Owen C."/>
            <person name="Harkess A."/>
            <person name="Leebens-Mack J."/>
            <person name="Jimenez L.E."/>
            <person name="Osbourn A."/>
            <person name="Sattely E.S."/>
        </authorList>
    </citation>
    <scope>NUCLEOTIDE SEQUENCE [LARGE SCALE GENOMIC DNA]</scope>
    <source>
        <strain evidence="2">cv. JPN11</strain>
        <tissue evidence="1">Leaf</tissue>
    </source>
</reference>
<keyword evidence="2" id="KW-1185">Reference proteome</keyword>
<evidence type="ECO:0000313" key="2">
    <source>
        <dbReference type="Proteomes" id="UP001164539"/>
    </source>
</evidence>
<proteinExistence type="predicted"/>
<organism evidence="1 2">
    <name type="scientific">Melia azedarach</name>
    <name type="common">Chinaberry tree</name>
    <dbReference type="NCBI Taxonomy" id="155640"/>
    <lineage>
        <taxon>Eukaryota</taxon>
        <taxon>Viridiplantae</taxon>
        <taxon>Streptophyta</taxon>
        <taxon>Embryophyta</taxon>
        <taxon>Tracheophyta</taxon>
        <taxon>Spermatophyta</taxon>
        <taxon>Magnoliopsida</taxon>
        <taxon>eudicotyledons</taxon>
        <taxon>Gunneridae</taxon>
        <taxon>Pentapetalae</taxon>
        <taxon>rosids</taxon>
        <taxon>malvids</taxon>
        <taxon>Sapindales</taxon>
        <taxon>Meliaceae</taxon>
        <taxon>Melia</taxon>
    </lineage>
</organism>
<protein>
    <submittedName>
        <fullName evidence="1">Transcriptional repressor NrdR like</fullName>
    </submittedName>
</protein>
<gene>
    <name evidence="1" type="ORF">OWV82_020618</name>
</gene>
<accession>A0ACC1X7E7</accession>
<comment type="caution">
    <text evidence="1">The sequence shown here is derived from an EMBL/GenBank/DDBJ whole genome shotgun (WGS) entry which is preliminary data.</text>
</comment>
<dbReference type="EMBL" id="CM051404">
    <property type="protein sequence ID" value="KAJ4707043.1"/>
    <property type="molecule type" value="Genomic_DNA"/>
</dbReference>